<evidence type="ECO:0000313" key="4">
    <source>
        <dbReference type="Proteomes" id="UP001197795"/>
    </source>
</evidence>
<dbReference type="PANTHER" id="PTHR12526:SF634">
    <property type="entry name" value="BLL3361 PROTEIN"/>
    <property type="match status" value="1"/>
</dbReference>
<reference evidence="3 4" key="1">
    <citation type="submission" date="2021-10" db="EMBL/GenBank/DDBJ databases">
        <title>Anaerobic single-cell dispensing facilitates the cultivation of human gut bacteria.</title>
        <authorList>
            <person name="Afrizal A."/>
        </authorList>
    </citation>
    <scope>NUCLEOTIDE SEQUENCE [LARGE SCALE GENOMIC DNA]</scope>
    <source>
        <strain evidence="3 4">CLA-AA-H273</strain>
    </source>
</reference>
<protein>
    <submittedName>
        <fullName evidence="3">Glycosyltransferase family 4 protein</fullName>
    </submittedName>
</protein>
<feature type="domain" description="Glycosyl transferase family 1" evidence="2">
    <location>
        <begin position="124"/>
        <end position="282"/>
    </location>
</feature>
<dbReference type="Pfam" id="PF00534">
    <property type="entry name" value="Glycos_transf_1"/>
    <property type="match status" value="1"/>
</dbReference>
<proteinExistence type="predicted"/>
<keyword evidence="1" id="KW-0472">Membrane</keyword>
<keyword evidence="1" id="KW-0812">Transmembrane</keyword>
<dbReference type="SUPFAM" id="SSF53756">
    <property type="entry name" value="UDP-Glycosyltransferase/glycogen phosphorylase"/>
    <property type="match status" value="1"/>
</dbReference>
<evidence type="ECO:0000256" key="1">
    <source>
        <dbReference type="SAM" id="Phobius"/>
    </source>
</evidence>
<dbReference type="EMBL" id="JAJEPV010000022">
    <property type="protein sequence ID" value="MCC2119921.1"/>
    <property type="molecule type" value="Genomic_DNA"/>
</dbReference>
<name>A0AAE2ZYL5_9FIRM</name>
<dbReference type="AlphaFoldDB" id="A0AAE2ZYL5"/>
<keyword evidence="1" id="KW-1133">Transmembrane helix</keyword>
<comment type="caution">
    <text evidence="3">The sequence shown here is derived from an EMBL/GenBank/DDBJ whole genome shotgun (WGS) entry which is preliminary data.</text>
</comment>
<dbReference type="PANTHER" id="PTHR12526">
    <property type="entry name" value="GLYCOSYLTRANSFERASE"/>
    <property type="match status" value="1"/>
</dbReference>
<gene>
    <name evidence="3" type="ORF">LKD75_10030</name>
</gene>
<feature type="transmembrane region" description="Helical" evidence="1">
    <location>
        <begin position="22"/>
        <end position="40"/>
    </location>
</feature>
<evidence type="ECO:0000313" key="3">
    <source>
        <dbReference type="EMBL" id="MCC2119921.1"/>
    </source>
</evidence>
<evidence type="ECO:0000259" key="2">
    <source>
        <dbReference type="Pfam" id="PF00534"/>
    </source>
</evidence>
<sequence>MSVDTAFCPEIVKYLKKGMYDIVVLTVLASPTALLAAYTLQHRKIPYYYEGDGGFAGQASGVKATLKRYIIRAAEKCLSSSKEFDRYCMTYGAKPENIIRYPFTSVKKADCLTEKLTAEEKKQWKEEFGVAEECAVISVGQFIPRKGMDLLLHCCKDLPENTGVYIVGGTPPQEYLAICEENHLQNVHFLDFMPKDRLMKFFRAMDIFVLFTREDIWGLVINEAMAAGLPVISTDRCIAALELIRNGEEGYIVVNEDLEQMKKALLALTESSERREEMSAGAIDRIQSYTIENMAAEHNRIFTQKGNRS</sequence>
<dbReference type="Proteomes" id="UP001197795">
    <property type="component" value="Unassembled WGS sequence"/>
</dbReference>
<dbReference type="GO" id="GO:0016757">
    <property type="term" value="F:glycosyltransferase activity"/>
    <property type="evidence" value="ECO:0007669"/>
    <property type="project" value="InterPro"/>
</dbReference>
<dbReference type="RefSeq" id="WP_227733365.1">
    <property type="nucleotide sequence ID" value="NZ_JAJEPV010000022.1"/>
</dbReference>
<dbReference type="InterPro" id="IPR001296">
    <property type="entry name" value="Glyco_trans_1"/>
</dbReference>
<dbReference type="Gene3D" id="3.40.50.2000">
    <property type="entry name" value="Glycogen Phosphorylase B"/>
    <property type="match status" value="2"/>
</dbReference>
<dbReference type="CDD" id="cd03801">
    <property type="entry name" value="GT4_PimA-like"/>
    <property type="match status" value="1"/>
</dbReference>
<accession>A0AAE2ZYL5</accession>
<keyword evidence="4" id="KW-1185">Reference proteome</keyword>
<organism evidence="3 4">
    <name type="scientific">Waltera acetigignens</name>
    <dbReference type="NCBI Taxonomy" id="2981769"/>
    <lineage>
        <taxon>Bacteria</taxon>
        <taxon>Bacillati</taxon>
        <taxon>Bacillota</taxon>
        <taxon>Clostridia</taxon>
        <taxon>Lachnospirales</taxon>
        <taxon>Lachnospiraceae</taxon>
        <taxon>Waltera</taxon>
    </lineage>
</organism>